<gene>
    <name evidence="2" type="ORF">ElyMa_006139600</name>
</gene>
<evidence type="ECO:0000313" key="3">
    <source>
        <dbReference type="Proteomes" id="UP000762676"/>
    </source>
</evidence>
<dbReference type="Proteomes" id="UP000762676">
    <property type="component" value="Unassembled WGS sequence"/>
</dbReference>
<dbReference type="GO" id="GO:0016301">
    <property type="term" value="F:kinase activity"/>
    <property type="evidence" value="ECO:0007669"/>
    <property type="project" value="UniProtKB-KW"/>
</dbReference>
<feature type="compositionally biased region" description="Basic residues" evidence="1">
    <location>
        <begin position="77"/>
        <end position="88"/>
    </location>
</feature>
<organism evidence="2 3">
    <name type="scientific">Elysia marginata</name>
    <dbReference type="NCBI Taxonomy" id="1093978"/>
    <lineage>
        <taxon>Eukaryota</taxon>
        <taxon>Metazoa</taxon>
        <taxon>Spiralia</taxon>
        <taxon>Lophotrochozoa</taxon>
        <taxon>Mollusca</taxon>
        <taxon>Gastropoda</taxon>
        <taxon>Heterobranchia</taxon>
        <taxon>Euthyneura</taxon>
        <taxon>Panpulmonata</taxon>
        <taxon>Sacoglossa</taxon>
        <taxon>Placobranchoidea</taxon>
        <taxon>Plakobranchidae</taxon>
        <taxon>Elysia</taxon>
    </lineage>
</organism>
<evidence type="ECO:0000313" key="2">
    <source>
        <dbReference type="EMBL" id="GFR90006.1"/>
    </source>
</evidence>
<accession>A0AAV4GZQ7</accession>
<dbReference type="EMBL" id="BMAT01012322">
    <property type="protein sequence ID" value="GFR90006.1"/>
    <property type="molecule type" value="Genomic_DNA"/>
</dbReference>
<protein>
    <submittedName>
        <fullName evidence="2">CAI-1 autoinducer sensor kinase/phosphatase CqsS</fullName>
    </submittedName>
</protein>
<proteinExistence type="predicted"/>
<evidence type="ECO:0000256" key="1">
    <source>
        <dbReference type="SAM" id="MobiDB-lite"/>
    </source>
</evidence>
<name>A0AAV4GZQ7_9GAST</name>
<dbReference type="AlphaFoldDB" id="A0AAV4GZQ7"/>
<feature type="compositionally biased region" description="Polar residues" evidence="1">
    <location>
        <begin position="1"/>
        <end position="25"/>
    </location>
</feature>
<feature type="region of interest" description="Disordered" evidence="1">
    <location>
        <begin position="1"/>
        <end position="94"/>
    </location>
</feature>
<keyword evidence="3" id="KW-1185">Reference proteome</keyword>
<sequence length="185" mass="21264">MKESNGECSSADTSSFSVYPSSQEIESPANIPVPVSPFVLRPFGKAPTRKETKRKAMSSAIYTSSPVKKKQLEEQKKKKNQRGRHKPEKKIDRSEIREHIKKCNPAVHHYRREHAPNRLYLPSDITSSDMHADFCKSIRQIGIETYRKEIRAQNISFATLGAEECEVCKRYKEHTDEIENVQLCD</sequence>
<comment type="caution">
    <text evidence="2">The sequence shown here is derived from an EMBL/GenBank/DDBJ whole genome shotgun (WGS) entry which is preliminary data.</text>
</comment>
<keyword evidence="2" id="KW-0808">Transferase</keyword>
<keyword evidence="2" id="KW-0418">Kinase</keyword>
<reference evidence="2 3" key="1">
    <citation type="journal article" date="2021" name="Elife">
        <title>Chloroplast acquisition without the gene transfer in kleptoplastic sea slugs, Plakobranchus ocellatus.</title>
        <authorList>
            <person name="Maeda T."/>
            <person name="Takahashi S."/>
            <person name="Yoshida T."/>
            <person name="Shimamura S."/>
            <person name="Takaki Y."/>
            <person name="Nagai Y."/>
            <person name="Toyoda A."/>
            <person name="Suzuki Y."/>
            <person name="Arimoto A."/>
            <person name="Ishii H."/>
            <person name="Satoh N."/>
            <person name="Nishiyama T."/>
            <person name="Hasebe M."/>
            <person name="Maruyama T."/>
            <person name="Minagawa J."/>
            <person name="Obokata J."/>
            <person name="Shigenobu S."/>
        </authorList>
    </citation>
    <scope>NUCLEOTIDE SEQUENCE [LARGE SCALE GENOMIC DNA]</scope>
</reference>